<sequence length="110" mass="12128">MPLLEDTQIAAGLAELPGDWTREGDTITRTVALPDFMAAIHLVTEVARAAEEINHHPDMDIRYDRVRFRLTSHDLGGITERDLNLAARIDRLVTKAGAAGGGERDPEGRR</sequence>
<evidence type="ECO:0000256" key="4">
    <source>
        <dbReference type="HAMAP-Rule" id="MF_00434"/>
    </source>
</evidence>
<dbReference type="RefSeq" id="WP_379869164.1">
    <property type="nucleotide sequence ID" value="NZ_JBHTBH010000002.1"/>
</dbReference>
<dbReference type="EC" id="4.2.1.96" evidence="4"/>
<dbReference type="HAMAP" id="MF_00434">
    <property type="entry name" value="Pterin_4_alpha"/>
    <property type="match status" value="1"/>
</dbReference>
<dbReference type="GO" id="GO:0008124">
    <property type="term" value="F:4-alpha-hydroxytetrahydrobiopterin dehydratase activity"/>
    <property type="evidence" value="ECO:0007669"/>
    <property type="project" value="UniProtKB-EC"/>
</dbReference>
<evidence type="ECO:0000256" key="1">
    <source>
        <dbReference type="ARBA" id="ARBA00001554"/>
    </source>
</evidence>
<dbReference type="Gene3D" id="3.30.1360.20">
    <property type="entry name" value="Transcriptional coactivator/pterin dehydratase"/>
    <property type="match status" value="1"/>
</dbReference>
<dbReference type="InterPro" id="IPR001533">
    <property type="entry name" value="Pterin_deHydtase"/>
</dbReference>
<accession>A0ABW2KAN5</accession>
<name>A0ABW2KAN5_9ACTN</name>
<evidence type="ECO:0000313" key="6">
    <source>
        <dbReference type="Proteomes" id="UP001596540"/>
    </source>
</evidence>
<dbReference type="PANTHER" id="PTHR12599:SF0">
    <property type="entry name" value="PTERIN-4-ALPHA-CARBINOLAMINE DEHYDRATASE"/>
    <property type="match status" value="1"/>
</dbReference>
<protein>
    <recommendedName>
        <fullName evidence="4">Putative pterin-4-alpha-carbinolamine dehydratase</fullName>
        <shortName evidence="4">PHS</shortName>
        <ecNumber evidence="4">4.2.1.96</ecNumber>
    </recommendedName>
    <alternativeName>
        <fullName evidence="4">4-alpha-hydroxy-tetrahydropterin dehydratase</fullName>
    </alternativeName>
    <alternativeName>
        <fullName evidence="4">Pterin carbinolamine dehydratase</fullName>
        <shortName evidence="4">PCD</shortName>
    </alternativeName>
</protein>
<reference evidence="6" key="1">
    <citation type="journal article" date="2019" name="Int. J. Syst. Evol. Microbiol.">
        <title>The Global Catalogue of Microorganisms (GCM) 10K type strain sequencing project: providing services to taxonomists for standard genome sequencing and annotation.</title>
        <authorList>
            <consortium name="The Broad Institute Genomics Platform"/>
            <consortium name="The Broad Institute Genome Sequencing Center for Infectious Disease"/>
            <person name="Wu L."/>
            <person name="Ma J."/>
        </authorList>
    </citation>
    <scope>NUCLEOTIDE SEQUENCE [LARGE SCALE GENOMIC DNA]</scope>
    <source>
        <strain evidence="6">CGMCC 4.7382</strain>
    </source>
</reference>
<comment type="similarity">
    <text evidence="2 4">Belongs to the pterin-4-alpha-carbinolamine dehydratase family.</text>
</comment>
<keyword evidence="3 4" id="KW-0456">Lyase</keyword>
<organism evidence="5 6">
    <name type="scientific">Marinactinospora rubrisoli</name>
    <dbReference type="NCBI Taxonomy" id="2715399"/>
    <lineage>
        <taxon>Bacteria</taxon>
        <taxon>Bacillati</taxon>
        <taxon>Actinomycetota</taxon>
        <taxon>Actinomycetes</taxon>
        <taxon>Streptosporangiales</taxon>
        <taxon>Nocardiopsidaceae</taxon>
        <taxon>Marinactinospora</taxon>
    </lineage>
</organism>
<gene>
    <name evidence="5" type="ORF">ACFQRF_04715</name>
</gene>
<dbReference type="Pfam" id="PF01329">
    <property type="entry name" value="Pterin_4a"/>
    <property type="match status" value="1"/>
</dbReference>
<dbReference type="SUPFAM" id="SSF55248">
    <property type="entry name" value="PCD-like"/>
    <property type="match status" value="1"/>
</dbReference>
<dbReference type="Proteomes" id="UP001596540">
    <property type="component" value="Unassembled WGS sequence"/>
</dbReference>
<dbReference type="CDD" id="cd00488">
    <property type="entry name" value="PCD_DCoH"/>
    <property type="match status" value="1"/>
</dbReference>
<dbReference type="PANTHER" id="PTHR12599">
    <property type="entry name" value="PTERIN-4-ALPHA-CARBINOLAMINE DEHYDRATASE"/>
    <property type="match status" value="1"/>
</dbReference>
<evidence type="ECO:0000313" key="5">
    <source>
        <dbReference type="EMBL" id="MFC7327037.1"/>
    </source>
</evidence>
<evidence type="ECO:0000256" key="2">
    <source>
        <dbReference type="ARBA" id="ARBA00006472"/>
    </source>
</evidence>
<dbReference type="NCBIfam" id="NF002017">
    <property type="entry name" value="PRK00823.1-2"/>
    <property type="match status" value="1"/>
</dbReference>
<dbReference type="EMBL" id="JBHTBH010000002">
    <property type="protein sequence ID" value="MFC7327037.1"/>
    <property type="molecule type" value="Genomic_DNA"/>
</dbReference>
<dbReference type="InterPro" id="IPR036428">
    <property type="entry name" value="PCD_sf"/>
</dbReference>
<comment type="catalytic activity">
    <reaction evidence="1 4">
        <text>(4aS,6R)-4a-hydroxy-L-erythro-5,6,7,8-tetrahydrobiopterin = (6R)-L-erythro-6,7-dihydrobiopterin + H2O</text>
        <dbReference type="Rhea" id="RHEA:11920"/>
        <dbReference type="ChEBI" id="CHEBI:15377"/>
        <dbReference type="ChEBI" id="CHEBI:15642"/>
        <dbReference type="ChEBI" id="CHEBI:43120"/>
        <dbReference type="EC" id="4.2.1.96"/>
    </reaction>
</comment>
<keyword evidence="6" id="KW-1185">Reference proteome</keyword>
<comment type="caution">
    <text evidence="5">The sequence shown here is derived from an EMBL/GenBank/DDBJ whole genome shotgun (WGS) entry which is preliminary data.</text>
</comment>
<evidence type="ECO:0000256" key="3">
    <source>
        <dbReference type="ARBA" id="ARBA00023239"/>
    </source>
</evidence>
<proteinExistence type="inferred from homology"/>